<reference evidence="2" key="1">
    <citation type="journal article" date="2022" name="G3 (Bethesda)">
        <title>High quality genome of the basidiomycete yeast Dioszegia hungarica PDD-24b-2 isolated from cloud water.</title>
        <authorList>
            <person name="Jarrige D."/>
            <person name="Haridas S."/>
            <person name="Bleykasten-Grosshans C."/>
            <person name="Joly M."/>
            <person name="Nadalig T."/>
            <person name="Sancelme M."/>
            <person name="Vuilleumier S."/>
            <person name="Grigoriev I.V."/>
            <person name="Amato P."/>
            <person name="Bringel F."/>
        </authorList>
    </citation>
    <scope>NUCLEOTIDE SEQUENCE</scope>
    <source>
        <strain evidence="2">PDD-24b-2</strain>
    </source>
</reference>
<comment type="caution">
    <text evidence="2">The sequence shown here is derived from an EMBL/GenBank/DDBJ whole genome shotgun (WGS) entry which is preliminary data.</text>
</comment>
<dbReference type="GO" id="GO:0006355">
    <property type="term" value="P:regulation of DNA-templated transcription"/>
    <property type="evidence" value="ECO:0007669"/>
    <property type="project" value="InterPro"/>
</dbReference>
<dbReference type="EMBL" id="JAKWFO010000002">
    <property type="protein sequence ID" value="KAI9638730.1"/>
    <property type="molecule type" value="Genomic_DNA"/>
</dbReference>
<feature type="compositionally biased region" description="Acidic residues" evidence="1">
    <location>
        <begin position="239"/>
        <end position="253"/>
    </location>
</feature>
<keyword evidence="3" id="KW-1185">Reference proteome</keyword>
<dbReference type="Proteomes" id="UP001164286">
    <property type="component" value="Unassembled WGS sequence"/>
</dbReference>
<protein>
    <submittedName>
        <fullName evidence="2">Uncharacterized protein</fullName>
    </submittedName>
</protein>
<dbReference type="RefSeq" id="XP_052948507.1">
    <property type="nucleotide sequence ID" value="XM_053091692.1"/>
</dbReference>
<dbReference type="Pfam" id="PF07904">
    <property type="entry name" value="Eaf7"/>
    <property type="match status" value="1"/>
</dbReference>
<dbReference type="AlphaFoldDB" id="A0AA38LWU3"/>
<gene>
    <name evidence="2" type="ORF">MKK02DRAFT_41752</name>
</gene>
<evidence type="ECO:0000256" key="1">
    <source>
        <dbReference type="SAM" id="MobiDB-lite"/>
    </source>
</evidence>
<dbReference type="GeneID" id="77730897"/>
<dbReference type="GO" id="GO:0043189">
    <property type="term" value="C:H4/H2A histone acetyltransferase complex"/>
    <property type="evidence" value="ECO:0007669"/>
    <property type="project" value="InterPro"/>
</dbReference>
<accession>A0AA38LWU3</accession>
<sequence>MSVSPPVWEEEEVSEVQLDIAFLSCLIRTRPVGAHKHILILKLQDEIYQRTRVRMEIPDMWDRLAGMYDLEALDRRNPHVTPLSAGLIAKYAPHLALDLELPPPRSPVLAAILSTASISASVSDLGSGEGSAEASVSGSSTSTLVSLTDPYDKAADATLGGLESPTSLNSIATVAIPYAEDPAYQIGTELERVGGQSLVEMERGKKRERTMSVGASTEAAGWVKRSRTGLVMDHKMSGDGDEAEGDGDTTEDDEYEVGDISGVYGEKPTVAGADGAWDFRQASRQPIRGEYASNSETCVALESMWRG</sequence>
<name>A0AA38LWU3_9TREE</name>
<feature type="region of interest" description="Disordered" evidence="1">
    <location>
        <begin position="233"/>
        <end position="253"/>
    </location>
</feature>
<dbReference type="InterPro" id="IPR012423">
    <property type="entry name" value="Eaf7/MRGBP"/>
</dbReference>
<proteinExistence type="predicted"/>
<organism evidence="2 3">
    <name type="scientific">Dioszegia hungarica</name>
    <dbReference type="NCBI Taxonomy" id="4972"/>
    <lineage>
        <taxon>Eukaryota</taxon>
        <taxon>Fungi</taxon>
        <taxon>Dikarya</taxon>
        <taxon>Basidiomycota</taxon>
        <taxon>Agaricomycotina</taxon>
        <taxon>Tremellomycetes</taxon>
        <taxon>Tremellales</taxon>
        <taxon>Bulleribasidiaceae</taxon>
        <taxon>Dioszegia</taxon>
    </lineage>
</organism>
<evidence type="ECO:0000313" key="3">
    <source>
        <dbReference type="Proteomes" id="UP001164286"/>
    </source>
</evidence>
<dbReference type="GO" id="GO:0005634">
    <property type="term" value="C:nucleus"/>
    <property type="evidence" value="ECO:0007669"/>
    <property type="project" value="InterPro"/>
</dbReference>
<evidence type="ECO:0000313" key="2">
    <source>
        <dbReference type="EMBL" id="KAI9638730.1"/>
    </source>
</evidence>